<organism evidence="3 4">
    <name type="scientific">Arthrobotrys flagrans</name>
    <name type="common">Nematode-trapping fungus</name>
    <name type="synonym">Trichothecium flagrans</name>
    <dbReference type="NCBI Taxonomy" id="97331"/>
    <lineage>
        <taxon>Eukaryota</taxon>
        <taxon>Fungi</taxon>
        <taxon>Dikarya</taxon>
        <taxon>Ascomycota</taxon>
        <taxon>Pezizomycotina</taxon>
        <taxon>Orbiliomycetes</taxon>
        <taxon>Orbiliales</taxon>
        <taxon>Orbiliaceae</taxon>
        <taxon>Arthrobotrys</taxon>
    </lineage>
</organism>
<name>A0A436ZTU6_ARTFL</name>
<dbReference type="VEuPathDB" id="FungiDB:DFL_006800"/>
<evidence type="ECO:0000256" key="2">
    <source>
        <dbReference type="SAM" id="MobiDB-lite"/>
    </source>
</evidence>
<sequence>MPGAVTLGTFISLALPQEPVKTTVEAVLSVPEGVWAFQYDITNSLVYATWTPSNNFQNSKPKRSKYRLRLWSGSDPQNGLECDTNSGSNSGSQTWSDLIQELESTIYIYTELNAESAKRKLVIERFQKASSSIKSVDQRTIAHGQRAEWIKRELKGLQGGVEELRRIISTGEPVIQDGCIESTKSNENTSEDLKLRSERLITEKVKLQNDISKLKKKVATKDVEITELSETVYRLQCENDMLKGESTSDDDREARDNIFQEASHEIVKKERPQKNHKSRDKKNQKVSISLGMEQDNTEIKAPLYPRLAAPSPYAPQKLKLNFATMETSSSKQDRSKTKILSIAEGHRGPQPTRFSNDVFPPEPPKPAKPTSWADLLSPRAMPPTSSNSPGATQPVAPRDNGLSRQYLNGPVYETRRYDEREPAKPTSWADLLSPRAMPPTTPALVAPRKDGWKEPSKRDKRFERFREA</sequence>
<evidence type="ECO:0000256" key="1">
    <source>
        <dbReference type="SAM" id="Coils"/>
    </source>
</evidence>
<dbReference type="Proteomes" id="UP000283090">
    <property type="component" value="Unassembled WGS sequence"/>
</dbReference>
<evidence type="ECO:0000313" key="3">
    <source>
        <dbReference type="EMBL" id="RVD82374.1"/>
    </source>
</evidence>
<reference evidence="3 4" key="1">
    <citation type="submission" date="2019-01" db="EMBL/GenBank/DDBJ databases">
        <title>Intercellular communication is required for trap formation in the nematode-trapping fungus Duddingtonia flagrans.</title>
        <authorList>
            <person name="Youssar L."/>
            <person name="Wernet V."/>
            <person name="Hensel N."/>
            <person name="Hildebrandt H.-G."/>
            <person name="Fischer R."/>
        </authorList>
    </citation>
    <scope>NUCLEOTIDE SEQUENCE [LARGE SCALE GENOMIC DNA]</scope>
    <source>
        <strain evidence="3 4">CBS H-5679</strain>
    </source>
</reference>
<evidence type="ECO:0000313" key="4">
    <source>
        <dbReference type="Proteomes" id="UP000283090"/>
    </source>
</evidence>
<comment type="caution">
    <text evidence="3">The sequence shown here is derived from an EMBL/GenBank/DDBJ whole genome shotgun (WGS) entry which is preliminary data.</text>
</comment>
<feature type="compositionally biased region" description="Basic and acidic residues" evidence="2">
    <location>
        <begin position="413"/>
        <end position="423"/>
    </location>
</feature>
<feature type="coiled-coil region" evidence="1">
    <location>
        <begin position="190"/>
        <end position="217"/>
    </location>
</feature>
<accession>A0A436ZTU6</accession>
<gene>
    <name evidence="3" type="ORF">DFL_006800</name>
</gene>
<dbReference type="AlphaFoldDB" id="A0A436ZTU6"/>
<keyword evidence="4" id="KW-1185">Reference proteome</keyword>
<keyword evidence="1" id="KW-0175">Coiled coil</keyword>
<feature type="compositionally biased region" description="Basic and acidic residues" evidence="2">
    <location>
        <begin position="447"/>
        <end position="468"/>
    </location>
</feature>
<dbReference type="OrthoDB" id="5399625at2759"/>
<proteinExistence type="predicted"/>
<feature type="region of interest" description="Disordered" evidence="2">
    <location>
        <begin position="267"/>
        <end position="293"/>
    </location>
</feature>
<dbReference type="EMBL" id="SAEB01000009">
    <property type="protein sequence ID" value="RVD82374.1"/>
    <property type="molecule type" value="Genomic_DNA"/>
</dbReference>
<protein>
    <submittedName>
        <fullName evidence="3">Uncharacterized protein</fullName>
    </submittedName>
</protein>
<dbReference type="GeneID" id="93589111"/>
<feature type="region of interest" description="Disordered" evidence="2">
    <location>
        <begin position="341"/>
        <end position="468"/>
    </location>
</feature>
<dbReference type="RefSeq" id="XP_067487918.1">
    <property type="nucleotide sequence ID" value="XM_067636286.1"/>
</dbReference>
<feature type="compositionally biased region" description="Basic residues" evidence="2">
    <location>
        <begin position="274"/>
        <end position="284"/>
    </location>
</feature>